<dbReference type="PANTHER" id="PTHR33498">
    <property type="entry name" value="TRANSPOSASE FOR INSERTION SEQUENCE ELEMENT IS1557"/>
    <property type="match status" value="1"/>
</dbReference>
<dbReference type="Proteomes" id="UP001167160">
    <property type="component" value="Unassembled WGS sequence"/>
</dbReference>
<dbReference type="RefSeq" id="WP_251417926.1">
    <property type="nucleotide sequence ID" value="NZ_JAMQGM010000045.1"/>
</dbReference>
<evidence type="ECO:0000313" key="2">
    <source>
        <dbReference type="EMBL" id="MCM2579727.1"/>
    </source>
</evidence>
<dbReference type="PANTHER" id="PTHR33498:SF1">
    <property type="entry name" value="TRANSPOSASE FOR INSERTION SEQUENCE ELEMENT IS1557"/>
    <property type="match status" value="1"/>
</dbReference>
<accession>A0ABT0XB46</accession>
<reference evidence="2" key="1">
    <citation type="journal article" date="2023" name="Int. J. Syst. Evol. Microbiol.">
        <title>Streptomyces meridianus sp. nov. isolated from brackish water of the Tagus estuary in Alcochete, Portugal.</title>
        <authorList>
            <person name="Santos J.D.N."/>
            <person name="Klimek D."/>
            <person name="Calusinska M."/>
            <person name="Lobo Da Cunha A."/>
            <person name="Catita J."/>
            <person name="Goncalves H."/>
            <person name="Gonzalez I."/>
            <person name="Reyes F."/>
            <person name="Lage O.M."/>
        </authorList>
    </citation>
    <scope>NUCLEOTIDE SEQUENCE</scope>
    <source>
        <strain evidence="2">MTZ3.1</strain>
    </source>
</reference>
<sequence>MVLRLEELLFPSTANVSVLAVGVKNETVRIEARSTASGSACPGCGSWSTRVHSSYLRFPTDVPSAGLRVLLCLRVRRFVCRVASFGRRTFVEQVPGLTRRYSRWTERLRSTLAAVGLALAGRAGARMASLPGSPERDWLRQDLRRPICRSRRLRARALPHRSAHGRSATRASWAGHFRAASATRAGASDG</sequence>
<proteinExistence type="predicted"/>
<dbReference type="Pfam" id="PF14690">
    <property type="entry name" value="Zn_ribbon_ISL3"/>
    <property type="match status" value="1"/>
</dbReference>
<comment type="caution">
    <text evidence="2">The sequence shown here is derived from an EMBL/GenBank/DDBJ whole genome shotgun (WGS) entry which is preliminary data.</text>
</comment>
<dbReference type="InterPro" id="IPR029261">
    <property type="entry name" value="Transposase_Znf"/>
</dbReference>
<gene>
    <name evidence="2" type="ORF">M1E25_20660</name>
</gene>
<dbReference type="EMBL" id="JAMQGM010000045">
    <property type="protein sequence ID" value="MCM2579727.1"/>
    <property type="molecule type" value="Genomic_DNA"/>
</dbReference>
<evidence type="ECO:0000313" key="3">
    <source>
        <dbReference type="Proteomes" id="UP001167160"/>
    </source>
</evidence>
<name>A0ABT0XB46_9ACTN</name>
<feature type="domain" description="Transposase IS204/IS1001/IS1096/IS1165 zinc-finger" evidence="1">
    <location>
        <begin position="40"/>
        <end position="81"/>
    </location>
</feature>
<dbReference type="InterPro" id="IPR047951">
    <property type="entry name" value="Transpos_ISL3"/>
</dbReference>
<protein>
    <submittedName>
        <fullName evidence="2">Transposase family protein</fullName>
    </submittedName>
</protein>
<evidence type="ECO:0000259" key="1">
    <source>
        <dbReference type="Pfam" id="PF14690"/>
    </source>
</evidence>
<keyword evidence="3" id="KW-1185">Reference proteome</keyword>
<organism evidence="2 3">
    <name type="scientific">Streptomyces meridianus</name>
    <dbReference type="NCBI Taxonomy" id="2938945"/>
    <lineage>
        <taxon>Bacteria</taxon>
        <taxon>Bacillati</taxon>
        <taxon>Actinomycetota</taxon>
        <taxon>Actinomycetes</taxon>
        <taxon>Kitasatosporales</taxon>
        <taxon>Streptomycetaceae</taxon>
        <taxon>Streptomyces</taxon>
    </lineage>
</organism>